<feature type="domain" description="EF-hand" evidence="3">
    <location>
        <begin position="183"/>
        <end position="218"/>
    </location>
</feature>
<dbReference type="PANTHER" id="PTHR23048:SF59">
    <property type="entry name" value="EF-HAND SUPERFAMILY PROTEIN"/>
    <property type="match status" value="1"/>
</dbReference>
<dbReference type="GeneID" id="17319632"/>
<feature type="domain" description="EF-hand" evidence="3">
    <location>
        <begin position="73"/>
        <end position="108"/>
    </location>
</feature>
<dbReference type="InterPro" id="IPR018247">
    <property type="entry name" value="EF_Hand_1_Ca_BS"/>
</dbReference>
<dbReference type="Pfam" id="PF13499">
    <property type="entry name" value="EF-hand_7"/>
    <property type="match status" value="1"/>
</dbReference>
<keyword evidence="2" id="KW-0106">Calcium</keyword>
<dbReference type="OMA" id="HPGLTQQ"/>
<evidence type="ECO:0000259" key="3">
    <source>
        <dbReference type="PROSITE" id="PS50222"/>
    </source>
</evidence>
<dbReference type="PROSITE" id="PS50222">
    <property type="entry name" value="EF_HAND_2"/>
    <property type="match status" value="3"/>
</dbReference>
<gene>
    <name evidence="4" type="ORF">CHC_T00008019001</name>
</gene>
<accession>R7Q450</accession>
<dbReference type="InterPro" id="IPR050230">
    <property type="entry name" value="CALM/Myosin/TropC-like"/>
</dbReference>
<dbReference type="PROSITE" id="PS00018">
    <property type="entry name" value="EF_HAND_1"/>
    <property type="match status" value="2"/>
</dbReference>
<dbReference type="OrthoDB" id="26525at2759"/>
<dbReference type="EMBL" id="HG001461">
    <property type="protein sequence ID" value="CDF32250.1"/>
    <property type="molecule type" value="Genomic_DNA"/>
</dbReference>
<dbReference type="PANTHER" id="PTHR23048">
    <property type="entry name" value="MYOSIN LIGHT CHAIN 1, 3"/>
    <property type="match status" value="1"/>
</dbReference>
<dbReference type="AlphaFoldDB" id="R7Q450"/>
<dbReference type="FunFam" id="1.10.238.10:FF:000001">
    <property type="entry name" value="Calmodulin 1"/>
    <property type="match status" value="1"/>
</dbReference>
<dbReference type="GO" id="GO:0016460">
    <property type="term" value="C:myosin II complex"/>
    <property type="evidence" value="ECO:0007669"/>
    <property type="project" value="TreeGrafter"/>
</dbReference>
<proteinExistence type="predicted"/>
<dbReference type="SMART" id="SM00054">
    <property type="entry name" value="EFh"/>
    <property type="match status" value="3"/>
</dbReference>
<evidence type="ECO:0000256" key="2">
    <source>
        <dbReference type="ARBA" id="ARBA00022837"/>
    </source>
</evidence>
<dbReference type="SUPFAM" id="SSF47473">
    <property type="entry name" value="EF-hand"/>
    <property type="match status" value="1"/>
</dbReference>
<dbReference type="Proteomes" id="UP000012073">
    <property type="component" value="Unassembled WGS sequence"/>
</dbReference>
<dbReference type="InterPro" id="IPR011992">
    <property type="entry name" value="EF-hand-dom_pair"/>
</dbReference>
<dbReference type="CDD" id="cd00051">
    <property type="entry name" value="EFh"/>
    <property type="match status" value="1"/>
</dbReference>
<feature type="domain" description="EF-hand" evidence="3">
    <location>
        <begin position="147"/>
        <end position="182"/>
    </location>
</feature>
<dbReference type="RefSeq" id="XP_005711915.1">
    <property type="nucleotide sequence ID" value="XM_005711858.1"/>
</dbReference>
<dbReference type="PhylomeDB" id="R7Q450"/>
<dbReference type="InterPro" id="IPR002048">
    <property type="entry name" value="EF_hand_dom"/>
</dbReference>
<dbReference type="KEGG" id="ccp:CHC_T00008019001"/>
<reference evidence="5" key="1">
    <citation type="journal article" date="2013" name="Proc. Natl. Acad. Sci. U.S.A.">
        <title>Genome structure and metabolic features in the red seaweed Chondrus crispus shed light on evolution of the Archaeplastida.</title>
        <authorList>
            <person name="Collen J."/>
            <person name="Porcel B."/>
            <person name="Carre W."/>
            <person name="Ball S.G."/>
            <person name="Chaparro C."/>
            <person name="Tonon T."/>
            <person name="Barbeyron T."/>
            <person name="Michel G."/>
            <person name="Noel B."/>
            <person name="Valentin K."/>
            <person name="Elias M."/>
            <person name="Artiguenave F."/>
            <person name="Arun A."/>
            <person name="Aury J.M."/>
            <person name="Barbosa-Neto J.F."/>
            <person name="Bothwell J.H."/>
            <person name="Bouget F.Y."/>
            <person name="Brillet L."/>
            <person name="Cabello-Hurtado F."/>
            <person name="Capella-Gutierrez S."/>
            <person name="Charrier B."/>
            <person name="Cladiere L."/>
            <person name="Cock J.M."/>
            <person name="Coelho S.M."/>
            <person name="Colleoni C."/>
            <person name="Czjzek M."/>
            <person name="Da Silva C."/>
            <person name="Delage L."/>
            <person name="Denoeud F."/>
            <person name="Deschamps P."/>
            <person name="Dittami S.M."/>
            <person name="Gabaldon T."/>
            <person name="Gachon C.M."/>
            <person name="Groisillier A."/>
            <person name="Herve C."/>
            <person name="Jabbari K."/>
            <person name="Katinka M."/>
            <person name="Kloareg B."/>
            <person name="Kowalczyk N."/>
            <person name="Labadie K."/>
            <person name="Leblanc C."/>
            <person name="Lopez P.J."/>
            <person name="McLachlan D.H."/>
            <person name="Meslet-Cladiere L."/>
            <person name="Moustafa A."/>
            <person name="Nehr Z."/>
            <person name="Nyvall Collen P."/>
            <person name="Panaud O."/>
            <person name="Partensky F."/>
            <person name="Poulain J."/>
            <person name="Rensing S.A."/>
            <person name="Rousvoal S."/>
            <person name="Samson G."/>
            <person name="Symeonidi A."/>
            <person name="Weissenbach J."/>
            <person name="Zambounis A."/>
            <person name="Wincker P."/>
            <person name="Boyen C."/>
        </authorList>
    </citation>
    <scope>NUCLEOTIDE SEQUENCE [LARGE SCALE GENOMIC DNA]</scope>
    <source>
        <strain evidence="5">cv. Stackhouse</strain>
    </source>
</reference>
<evidence type="ECO:0000313" key="5">
    <source>
        <dbReference type="Proteomes" id="UP000012073"/>
    </source>
</evidence>
<protein>
    <recommendedName>
        <fullName evidence="3">EF-hand domain-containing protein</fullName>
    </recommendedName>
</protein>
<organism evidence="4 5">
    <name type="scientific">Chondrus crispus</name>
    <name type="common">Carrageen Irish moss</name>
    <name type="synonym">Polymorpha crispa</name>
    <dbReference type="NCBI Taxonomy" id="2769"/>
    <lineage>
        <taxon>Eukaryota</taxon>
        <taxon>Rhodophyta</taxon>
        <taxon>Florideophyceae</taxon>
        <taxon>Rhodymeniophycidae</taxon>
        <taxon>Gigartinales</taxon>
        <taxon>Gigartinaceae</taxon>
        <taxon>Chondrus</taxon>
    </lineage>
</organism>
<name>R7Q450_CHOCR</name>
<evidence type="ECO:0000256" key="1">
    <source>
        <dbReference type="ARBA" id="ARBA00022737"/>
    </source>
</evidence>
<dbReference type="Gramene" id="CDF32250">
    <property type="protein sequence ID" value="CDF32250"/>
    <property type="gene ID" value="CHC_T00008019001"/>
</dbReference>
<dbReference type="GO" id="GO:0005509">
    <property type="term" value="F:calcium ion binding"/>
    <property type="evidence" value="ECO:0007669"/>
    <property type="project" value="InterPro"/>
</dbReference>
<keyword evidence="5" id="KW-1185">Reference proteome</keyword>
<evidence type="ECO:0000313" key="4">
    <source>
        <dbReference type="EMBL" id="CDF32250.1"/>
    </source>
</evidence>
<sequence length="218" mass="24782">MHVVAFQAFLLRATHPYSPLRVFAFPHSCPSISSPSLSPHSLAVPSSFVMGKDEIIDTTPSRPLAKRPELTEEAKVEIREAFELFDSSGSGMVARRELKVMMRALDFTPRKEQLSRVLLQSGIAVKAYQISYPDFENLIFQLMNERDIQEEMMKAFELFDVDKTGKISAENLRTVADQLGEKMTDEELAEMIREADMDKDGAVSDTEFIRIMKKTDLW</sequence>
<dbReference type="Pfam" id="PF13405">
    <property type="entry name" value="EF-hand_6"/>
    <property type="match status" value="1"/>
</dbReference>
<dbReference type="STRING" id="2769.R7Q450"/>
<dbReference type="Gene3D" id="1.10.238.10">
    <property type="entry name" value="EF-hand"/>
    <property type="match status" value="2"/>
</dbReference>
<keyword evidence="1" id="KW-0677">Repeat</keyword>